<evidence type="ECO:0000256" key="2">
    <source>
        <dbReference type="ARBA" id="ARBA00004496"/>
    </source>
</evidence>
<name>A0A9W8ARQ8_9FUNG</name>
<gene>
    <name evidence="6" type="primary">INTS9</name>
    <name evidence="6" type="ORF">IWQ62_003464</name>
</gene>
<dbReference type="InterPro" id="IPR022712">
    <property type="entry name" value="Beta_Casp"/>
</dbReference>
<keyword evidence="3" id="KW-0963">Cytoplasm</keyword>
<evidence type="ECO:0000256" key="3">
    <source>
        <dbReference type="ARBA" id="ARBA00022490"/>
    </source>
</evidence>
<dbReference type="Gene3D" id="3.60.15.10">
    <property type="entry name" value="Ribonuclease Z/Hydroxyacylglutathione hydrolase-like"/>
    <property type="match status" value="1"/>
</dbReference>
<comment type="subcellular location">
    <subcellularLocation>
        <location evidence="2">Cytoplasm</location>
    </subcellularLocation>
    <subcellularLocation>
        <location evidence="1">Nucleus</location>
    </subcellularLocation>
</comment>
<keyword evidence="4" id="KW-0539">Nucleus</keyword>
<comment type="caution">
    <text evidence="6">The sequence shown here is derived from an EMBL/GenBank/DDBJ whole genome shotgun (WGS) entry which is preliminary data.</text>
</comment>
<proteinExistence type="predicted"/>
<dbReference type="GO" id="GO:0005737">
    <property type="term" value="C:cytoplasm"/>
    <property type="evidence" value="ECO:0007669"/>
    <property type="project" value="UniProtKB-SubCell"/>
</dbReference>
<dbReference type="OrthoDB" id="5600060at2759"/>
<evidence type="ECO:0000313" key="7">
    <source>
        <dbReference type="Proteomes" id="UP001150925"/>
    </source>
</evidence>
<evidence type="ECO:0000256" key="4">
    <source>
        <dbReference type="ARBA" id="ARBA00023242"/>
    </source>
</evidence>
<dbReference type="Proteomes" id="UP001150925">
    <property type="component" value="Unassembled WGS sequence"/>
</dbReference>
<evidence type="ECO:0000256" key="1">
    <source>
        <dbReference type="ARBA" id="ARBA00004123"/>
    </source>
</evidence>
<protein>
    <submittedName>
        <fullName evidence="6">Integrator complex subunit 9</fullName>
    </submittedName>
</protein>
<evidence type="ECO:0000259" key="5">
    <source>
        <dbReference type="SMART" id="SM01027"/>
    </source>
</evidence>
<dbReference type="PANTHER" id="PTHR46094:SF1">
    <property type="entry name" value="INTEGRATOR COMPLEX SUBUNIT 9"/>
    <property type="match status" value="1"/>
</dbReference>
<evidence type="ECO:0000313" key="6">
    <source>
        <dbReference type="EMBL" id="KAJ1962637.1"/>
    </source>
</evidence>
<dbReference type="EMBL" id="JANBPY010000936">
    <property type="protein sequence ID" value="KAJ1962637.1"/>
    <property type="molecule type" value="Genomic_DNA"/>
</dbReference>
<dbReference type="GO" id="GO:0032039">
    <property type="term" value="C:integrator complex"/>
    <property type="evidence" value="ECO:0007669"/>
    <property type="project" value="InterPro"/>
</dbReference>
<organism evidence="6 7">
    <name type="scientific">Dispira parvispora</name>
    <dbReference type="NCBI Taxonomy" id="1520584"/>
    <lineage>
        <taxon>Eukaryota</taxon>
        <taxon>Fungi</taxon>
        <taxon>Fungi incertae sedis</taxon>
        <taxon>Zoopagomycota</taxon>
        <taxon>Kickxellomycotina</taxon>
        <taxon>Dimargaritomycetes</taxon>
        <taxon>Dimargaritales</taxon>
        <taxon>Dimargaritaceae</taxon>
        <taxon>Dispira</taxon>
    </lineage>
</organism>
<dbReference type="InterPro" id="IPR036866">
    <property type="entry name" value="RibonucZ/Hydroxyglut_hydro"/>
</dbReference>
<keyword evidence="7" id="KW-1185">Reference proteome</keyword>
<dbReference type="InterPro" id="IPR027074">
    <property type="entry name" value="Integrator_9su"/>
</dbReference>
<sequence>MSDSSTKLATPASVPLEANPWTSIRAVDWANVDFILISNHFHLAALPFVTEYTDFSGQIYFTEAGLVFGRCVLEEELRYQETVREVLEPSTSTAAQQSDGGLDSKSKRASLPYLLSDVFKCLEKIQDVRYRETRYPLPGVQVTAHSSGYALGSANWLVEYEGYRLCLLSNASLSVRSFHPSELDWKPVESCDMLAIMGSYTNDRRSPMPLSQTLNQITSLVVSTLKQHGNVLFPCYLMGPMFDLLEMLHMALESTGQLRHVRMYAVSPTTDRSLLYSNIMGEWMCPAKQELLYLPEAPLVHDELITNGKLRYFTSLDQLTRGVYKEPCIFFAGHPSLRMGPARELLRIVGNSDRHCVVLTDPSSDVYGAWDTLVQHQQVSHSAPQCQIRTIPIDVDLSVQDLQQVAQRTTAASILVSDVTRTCFETNPSESLRVYHPGEPLPWVCERPQTRMAHLSEKLAQGAAVHQLQGKSVARIQGCVRMERDGLWIQPAQGATMTHPKRRIYGQLLADRLLSTLDQRVKTSHTAPPN</sequence>
<dbReference type="AlphaFoldDB" id="A0A9W8ARQ8"/>
<reference evidence="6" key="1">
    <citation type="submission" date="2022-07" db="EMBL/GenBank/DDBJ databases">
        <title>Phylogenomic reconstructions and comparative analyses of Kickxellomycotina fungi.</title>
        <authorList>
            <person name="Reynolds N.K."/>
            <person name="Stajich J.E."/>
            <person name="Barry K."/>
            <person name="Grigoriev I.V."/>
            <person name="Crous P."/>
            <person name="Smith M.E."/>
        </authorList>
    </citation>
    <scope>NUCLEOTIDE SEQUENCE</scope>
    <source>
        <strain evidence="6">RSA 1196</strain>
    </source>
</reference>
<dbReference type="SUPFAM" id="SSF56281">
    <property type="entry name" value="Metallo-hydrolase/oxidoreductase"/>
    <property type="match status" value="1"/>
</dbReference>
<accession>A0A9W8ARQ8</accession>
<feature type="domain" description="Beta-Casp" evidence="5">
    <location>
        <begin position="241"/>
        <end position="366"/>
    </location>
</feature>
<dbReference type="SMART" id="SM01027">
    <property type="entry name" value="Beta-Casp"/>
    <property type="match status" value="1"/>
</dbReference>
<dbReference type="PANTHER" id="PTHR46094">
    <property type="entry name" value="INTEGRATOR COMPLEX SUBUNIT 9"/>
    <property type="match status" value="1"/>
</dbReference>
<dbReference type="GO" id="GO:0034472">
    <property type="term" value="P:snRNA 3'-end processing"/>
    <property type="evidence" value="ECO:0007669"/>
    <property type="project" value="TreeGrafter"/>
</dbReference>